<dbReference type="PANTHER" id="PTHR35149">
    <property type="entry name" value="SLL5132 PROTEIN"/>
    <property type="match status" value="1"/>
</dbReference>
<evidence type="ECO:0000259" key="2">
    <source>
        <dbReference type="Pfam" id="PF07510"/>
    </source>
</evidence>
<feature type="domain" description="GmrSD restriction endonucleases C-terminal" evidence="2">
    <location>
        <begin position="433"/>
        <end position="602"/>
    </location>
</feature>
<dbReference type="PANTHER" id="PTHR35149:SF2">
    <property type="entry name" value="DUF262 DOMAIN-CONTAINING PROTEIN"/>
    <property type="match status" value="1"/>
</dbReference>
<dbReference type="Pfam" id="PF07510">
    <property type="entry name" value="GmrSD_C"/>
    <property type="match status" value="1"/>
</dbReference>
<reference evidence="3 4" key="1">
    <citation type="journal article" date="2016" name="Antonie Van Leeuwenhoek">
        <title>Denitratimonas tolerans gen. nov., sp. nov., a denitrifying bacterium isolated from a bioreactor for tannery wastewater treatment.</title>
        <authorList>
            <person name="Han S.I."/>
            <person name="Kim J.O."/>
            <person name="Lee Y.R."/>
            <person name="Ekpeghere K.I."/>
            <person name="Koh S.C."/>
            <person name="Whang K.S."/>
        </authorList>
    </citation>
    <scope>NUCLEOTIDE SEQUENCE [LARGE SCALE GENOMIC DNA]</scope>
    <source>
        <strain evidence="3 4">KACC 17565</strain>
    </source>
</reference>
<comment type="caution">
    <text evidence="3">The sequence shown here is derived from an EMBL/GenBank/DDBJ whole genome shotgun (WGS) entry which is preliminary data.</text>
</comment>
<name>A0AAW9R391_9GAMM</name>
<dbReference type="InterPro" id="IPR011089">
    <property type="entry name" value="GmrSD_C"/>
</dbReference>
<keyword evidence="4" id="KW-1185">Reference proteome</keyword>
<organism evidence="3 4">
    <name type="scientific">Denitratimonas tolerans</name>
    <dbReference type="NCBI Taxonomy" id="1338420"/>
    <lineage>
        <taxon>Bacteria</taxon>
        <taxon>Pseudomonadati</taxon>
        <taxon>Pseudomonadota</taxon>
        <taxon>Gammaproteobacteria</taxon>
        <taxon>Lysobacterales</taxon>
        <taxon>Lysobacteraceae</taxon>
        <taxon>Denitratimonas</taxon>
    </lineage>
</organism>
<gene>
    <name evidence="3" type="ORF">WB794_05795</name>
</gene>
<evidence type="ECO:0000259" key="1">
    <source>
        <dbReference type="Pfam" id="PF03235"/>
    </source>
</evidence>
<dbReference type="GO" id="GO:0004519">
    <property type="term" value="F:endonuclease activity"/>
    <property type="evidence" value="ECO:0007669"/>
    <property type="project" value="UniProtKB-KW"/>
</dbReference>
<keyword evidence="3" id="KW-0255">Endonuclease</keyword>
<proteinExistence type="predicted"/>
<dbReference type="Pfam" id="PF03235">
    <property type="entry name" value="GmrSD_N"/>
    <property type="match status" value="1"/>
</dbReference>
<evidence type="ECO:0000313" key="4">
    <source>
        <dbReference type="Proteomes" id="UP001364472"/>
    </source>
</evidence>
<dbReference type="Proteomes" id="UP001364472">
    <property type="component" value="Unassembled WGS sequence"/>
</dbReference>
<protein>
    <submittedName>
        <fullName evidence="3">DUF262 domain-containing HNH endonuclease family protein</fullName>
    </submittedName>
</protein>
<accession>A0AAW9R391</accession>
<dbReference type="RefSeq" id="WP_337334899.1">
    <property type="nucleotide sequence ID" value="NZ_JBBDHC010000006.1"/>
</dbReference>
<keyword evidence="3" id="KW-0540">Nuclease</keyword>
<dbReference type="InterPro" id="IPR004919">
    <property type="entry name" value="GmrSD_N"/>
</dbReference>
<dbReference type="EMBL" id="JBBDHC010000006">
    <property type="protein sequence ID" value="MEJ1249185.1"/>
    <property type="molecule type" value="Genomic_DNA"/>
</dbReference>
<sequence>MSTSPKIESADLSIEQMYKDFYVVPPYQREYVWSDVDVQAFADDIYNEFYGAKGELIADREYFIGSVVVCRTAHGPYDLIDGQQRMTTIFLFLCAIRDALQALGEASSKSLEAMICDTRTGDDGNDVQDFRLLLQYEDSRDVLVRIAQGGPVASSRDDTRSMACIIEAYETLRNFLAAEFGGNVDEIKQFFVAFIRRVKLIRIVTPDLTHALKVFETVNDRGVGLTAMDLLKNLLFMRTTPADYPKLQALWKELTSHLEVCREKPLRFLRYYVMANYRDYRSSSGKPVREDELYEWFGRHAAEIGIDAKPLVFAKDLVSAARDYGQFAAGRAPDGKTPIAGLQNIQHLSGKARQHFILMLASRHLPVDALVELARQVENLFFVFVIVREPTKNFETKFADWSESLRTARTLEDVQGIIRSRIAPEVESKSRTFDFAMNELAATAVPKYRLKYVLAKLAQHVDQVAWQGAQSVQQLDHYLDGKLEIEHVFPQKPEQTAWTDFDDPETAARCVQRLGNLTLLEKPLNAAVCNAGFDKKLAAYRNSKIMLTRAIGNSDVFGKNTSLQRAIGLVAIAPAGNTSSADGSCLDWSTEAIEARQTSMAKLAREVWMVDQLCAQTKG</sequence>
<evidence type="ECO:0000313" key="3">
    <source>
        <dbReference type="EMBL" id="MEJ1249185.1"/>
    </source>
</evidence>
<feature type="domain" description="GmrSD restriction endonucleases N-terminal" evidence="1">
    <location>
        <begin position="18"/>
        <end position="236"/>
    </location>
</feature>
<dbReference type="AlphaFoldDB" id="A0AAW9R391"/>
<keyword evidence="3" id="KW-0378">Hydrolase</keyword>